<reference evidence="2 3" key="1">
    <citation type="submission" date="2016-11" db="EMBL/GenBank/DDBJ databases">
        <authorList>
            <person name="Jaros S."/>
            <person name="Januszkiewicz K."/>
            <person name="Wedrychowicz H."/>
        </authorList>
    </citation>
    <scope>NUCLEOTIDE SEQUENCE [LARGE SCALE GENOMIC DNA]</scope>
</reference>
<keyword evidence="3" id="KW-1185">Reference proteome</keyword>
<evidence type="ECO:0000313" key="2">
    <source>
        <dbReference type="EMBL" id="SGY61279.1"/>
    </source>
</evidence>
<proteinExistence type="predicted"/>
<evidence type="ECO:0000256" key="1">
    <source>
        <dbReference type="SAM" id="MobiDB-lite"/>
    </source>
</evidence>
<sequence>MFQPNLPNSAYAHHPMKGVFDFAAPSNSCTVAAPTIVLQSACVDLNSRPNPSAVRLLPVWAAPSLSVVPSWPLPLPSSSPARTVSLEWTMSRTSAVPAPTSSSSSSLPRTRQTQISDHLKAVKTSSSSSSSPRPKQQLAAFAPASSDSVMASTRASAASKSIAAKTRRSARSTRSTPEVESIQCAASAVVEQLPGKAPAAWSGERASPQRPRLQSHQALHEQHTSTDAHSQFLASTSTTKISTRSSGKHVL</sequence>
<dbReference type="EMBL" id="FQNC01000045">
    <property type="protein sequence ID" value="SGY61279.1"/>
    <property type="molecule type" value="Genomic_DNA"/>
</dbReference>
<evidence type="ECO:0000313" key="3">
    <source>
        <dbReference type="Proteomes" id="UP000249464"/>
    </source>
</evidence>
<feature type="compositionally biased region" description="Low complexity" evidence="1">
    <location>
        <begin position="93"/>
        <end position="111"/>
    </location>
</feature>
<feature type="region of interest" description="Disordered" evidence="1">
    <location>
        <begin position="93"/>
        <end position="181"/>
    </location>
</feature>
<organism evidence="2 3">
    <name type="scientific">Microbotryum silenes-dioicae</name>
    <dbReference type="NCBI Taxonomy" id="796604"/>
    <lineage>
        <taxon>Eukaryota</taxon>
        <taxon>Fungi</taxon>
        <taxon>Dikarya</taxon>
        <taxon>Basidiomycota</taxon>
        <taxon>Pucciniomycotina</taxon>
        <taxon>Microbotryomycetes</taxon>
        <taxon>Microbotryales</taxon>
        <taxon>Microbotryaceae</taxon>
        <taxon>Microbotryum</taxon>
    </lineage>
</organism>
<name>A0A2X0P9F8_9BASI</name>
<feature type="compositionally biased region" description="Low complexity" evidence="1">
    <location>
        <begin position="235"/>
        <end position="245"/>
    </location>
</feature>
<dbReference type="Proteomes" id="UP000249464">
    <property type="component" value="Unassembled WGS sequence"/>
</dbReference>
<feature type="region of interest" description="Disordered" evidence="1">
    <location>
        <begin position="195"/>
        <end position="251"/>
    </location>
</feature>
<accession>A0A2X0P9F8</accession>
<gene>
    <name evidence="2" type="primary">BQ5605_C007g04543</name>
    <name evidence="2" type="ORF">BQ5605_C007G04543</name>
</gene>
<feature type="compositionally biased region" description="Low complexity" evidence="1">
    <location>
        <begin position="151"/>
        <end position="164"/>
    </location>
</feature>
<protein>
    <submittedName>
        <fullName evidence="2">BQ5605_C007g04543 protein</fullName>
    </submittedName>
</protein>
<dbReference type="AlphaFoldDB" id="A0A2X0P9F8"/>